<dbReference type="InterPro" id="IPR054363">
    <property type="entry name" value="GH95_cat"/>
</dbReference>
<evidence type="ECO:0000259" key="1">
    <source>
        <dbReference type="Pfam" id="PF14498"/>
    </source>
</evidence>
<dbReference type="PIRSF" id="PIRSF007663">
    <property type="entry name" value="UCP007663"/>
    <property type="match status" value="1"/>
</dbReference>
<dbReference type="Proteomes" id="UP001314681">
    <property type="component" value="Unassembled WGS sequence"/>
</dbReference>
<comment type="caution">
    <text evidence="4">The sequence shown here is derived from an EMBL/GenBank/DDBJ whole genome shotgun (WGS) entry which is preliminary data.</text>
</comment>
<dbReference type="GO" id="GO:0016787">
    <property type="term" value="F:hydrolase activity"/>
    <property type="evidence" value="ECO:0007669"/>
    <property type="project" value="UniProtKB-KW"/>
</dbReference>
<reference evidence="4 5" key="1">
    <citation type="submission" date="2021-06" db="EMBL/GenBank/DDBJ databases">
        <title>Description of novel taxa of the family Lachnospiraceae.</title>
        <authorList>
            <person name="Chaplin A.V."/>
            <person name="Sokolova S.R."/>
            <person name="Pikina A.P."/>
            <person name="Korzhanova M."/>
            <person name="Belova V."/>
            <person name="Korostin D."/>
            <person name="Efimov B.A."/>
        </authorList>
    </citation>
    <scope>NUCLEOTIDE SEQUENCE [LARGE SCALE GENOMIC DNA]</scope>
    <source>
        <strain evidence="4 5">ASD4241</strain>
    </source>
</reference>
<sequence>MNTKLWYRQPAESFREALPLGNGSMGAMVYGKVPAEEVLLNLDTFWSGTGTGEEKVVPREGLRQVRELVFGGNYKAAQEYLEKDMLGHYNESYMPFGILKITYSDVESYKNYMRMLDLKTAVVTTGFQTEDNEYRNEMFLSYPDQVLAVRITSAVRKNLNLRISLSSRIRYVLNAEEEGCLIMTGNAPSHVEPNYVKIEDPITYGDPGPGMAFCGYLRVRIQGGTLSFGQDGIKVEGASAAELYFTAADGYEGYKKPVDEAAKHCVEKCDKRLRQVFSRTYLELRTRHIEDYRSVYKDTEFDLGEPEQAVPTDVRLQNLKNGAEDKGLYCLYFHYGRYLMVSSSRTGSQPANLQGIWSDSLRPAWSSNWTTNINIEMNYWPAGMCNLMECYEPLVKLVEELSDAGRRTAQSQCRCRGWAANHNVDLWRQTDPVDGLAKYAYWPMGGVWLSGQIYDYYKYTQDVQYLRTHIYPAMRGAALFCLDWLIPGEDGRYHTCPSTSPENVFLDDADQPCSVSYSSTLDIALIRELFKNFIDASEKLQTEDEIVSQVRERLAHLPEYQIGKYGQLQEWILDFEEADPGHRHFSPLFAFHPGTTIHKYDDPKLVDACRAFIQRRLEYGGGVIGWSCAWLINLYARLCDGENALQYLRQLLKASTYENLFDFHPPLGEGDGEYETFQIDGNLGGISGIANMLLQSHLGVIELLPALPAEWEHGSVRRLLAERGVSVDITWRDGRVLTADFISDIAQEIDVIYPCLNEPVRISLKKKERYYLAPEY</sequence>
<name>A0ABS6KEB4_9FIRM</name>
<dbReference type="Pfam" id="PF22124">
    <property type="entry name" value="Glyco_hydro_95_cat"/>
    <property type="match status" value="1"/>
</dbReference>
<dbReference type="InterPro" id="IPR027414">
    <property type="entry name" value="GH95_N_dom"/>
</dbReference>
<dbReference type="PANTHER" id="PTHR31084">
    <property type="entry name" value="ALPHA-L-FUCOSIDASE 2"/>
    <property type="match status" value="1"/>
</dbReference>
<dbReference type="InterPro" id="IPR012341">
    <property type="entry name" value="6hp_glycosidase-like_sf"/>
</dbReference>
<evidence type="ECO:0000259" key="2">
    <source>
        <dbReference type="Pfam" id="PF21307"/>
    </source>
</evidence>
<keyword evidence="5" id="KW-1185">Reference proteome</keyword>
<feature type="domain" description="Glycosyl hydrolase family 95 N-terminal" evidence="1">
    <location>
        <begin position="5"/>
        <end position="253"/>
    </location>
</feature>
<dbReference type="PANTHER" id="PTHR31084:SF0">
    <property type="entry name" value="ALPHA-L-FUCOSIDASE 2"/>
    <property type="match status" value="1"/>
</dbReference>
<dbReference type="Pfam" id="PF21307">
    <property type="entry name" value="Glyco_hydro_95_C"/>
    <property type="match status" value="1"/>
</dbReference>
<feature type="domain" description="Alpha fucosidase A-like C-terminal" evidence="2">
    <location>
        <begin position="695"/>
        <end position="755"/>
    </location>
</feature>
<dbReference type="Pfam" id="PF14498">
    <property type="entry name" value="Glyco_hyd_65N_2"/>
    <property type="match status" value="1"/>
</dbReference>
<dbReference type="Gene3D" id="1.50.10.10">
    <property type="match status" value="1"/>
</dbReference>
<dbReference type="InterPro" id="IPR008928">
    <property type="entry name" value="6-hairpin_glycosidase_sf"/>
</dbReference>
<gene>
    <name evidence="4" type="ORF">KTH90_22840</name>
</gene>
<organism evidence="4 5">
    <name type="scientific">Diplocloster modestus</name>
    <dbReference type="NCBI Taxonomy" id="2850322"/>
    <lineage>
        <taxon>Bacteria</taxon>
        <taxon>Bacillati</taxon>
        <taxon>Bacillota</taxon>
        <taxon>Clostridia</taxon>
        <taxon>Lachnospirales</taxon>
        <taxon>Lachnospiraceae</taxon>
        <taxon>Diplocloster</taxon>
    </lineage>
</organism>
<proteinExistence type="predicted"/>
<evidence type="ECO:0000313" key="4">
    <source>
        <dbReference type="EMBL" id="MBU9728833.1"/>
    </source>
</evidence>
<dbReference type="Gene3D" id="2.70.98.50">
    <property type="entry name" value="putative glycoside hydrolase family protein from bacillus halodurans"/>
    <property type="match status" value="1"/>
</dbReference>
<dbReference type="InterPro" id="IPR049053">
    <property type="entry name" value="AFCA-like_C"/>
</dbReference>
<dbReference type="SUPFAM" id="SSF48208">
    <property type="entry name" value="Six-hairpin glycosidases"/>
    <property type="match status" value="1"/>
</dbReference>
<evidence type="ECO:0000259" key="3">
    <source>
        <dbReference type="Pfam" id="PF22124"/>
    </source>
</evidence>
<feature type="domain" description="Glycosyl hydrolase family 95 catalytic" evidence="3">
    <location>
        <begin position="281"/>
        <end position="693"/>
    </location>
</feature>
<dbReference type="EMBL" id="JAHQCX010000024">
    <property type="protein sequence ID" value="MBU9728833.1"/>
    <property type="molecule type" value="Genomic_DNA"/>
</dbReference>
<evidence type="ECO:0000313" key="5">
    <source>
        <dbReference type="Proteomes" id="UP001314681"/>
    </source>
</evidence>
<accession>A0ABS6KEB4</accession>
<protein>
    <submittedName>
        <fullName evidence="4">Glycoside hydrolase family 95 protein</fullName>
    </submittedName>
</protein>
<dbReference type="InterPro" id="IPR016518">
    <property type="entry name" value="Alpha-L-fucosidase"/>
</dbReference>
<dbReference type="RefSeq" id="WP_238727521.1">
    <property type="nucleotide sequence ID" value="NZ_JAHQCX010000024.1"/>
</dbReference>
<keyword evidence="4" id="KW-0378">Hydrolase</keyword>